<accession>A0ABT3E303</accession>
<keyword evidence="3" id="KW-1185">Reference proteome</keyword>
<evidence type="ECO:0000256" key="1">
    <source>
        <dbReference type="SAM" id="Phobius"/>
    </source>
</evidence>
<organism evidence="2 3">
    <name type="scientific">Weissella ceti</name>
    <dbReference type="NCBI Taxonomy" id="759620"/>
    <lineage>
        <taxon>Bacteria</taxon>
        <taxon>Bacillati</taxon>
        <taxon>Bacillota</taxon>
        <taxon>Bacilli</taxon>
        <taxon>Lactobacillales</taxon>
        <taxon>Lactobacillaceae</taxon>
        <taxon>Weissella</taxon>
    </lineage>
</organism>
<reference evidence="2 3" key="1">
    <citation type="submission" date="2022-10" db="EMBL/GenBank/DDBJ databases">
        <title>Weissella fermenti sp. nov., isolated from fermented cabbage.</title>
        <authorList>
            <person name="Lee J.K."/>
            <person name="Baek J.H."/>
            <person name="Choi D.G."/>
            <person name="Kim J.M."/>
            <person name="Jeon C.O."/>
        </authorList>
    </citation>
    <scope>NUCLEOTIDE SEQUENCE [LARGE SCALE GENOMIC DNA]</scope>
    <source>
        <strain evidence="2 3">KACC 18534</strain>
    </source>
</reference>
<feature type="transmembrane region" description="Helical" evidence="1">
    <location>
        <begin position="29"/>
        <end position="51"/>
    </location>
</feature>
<dbReference type="Proteomes" id="UP001526225">
    <property type="component" value="Unassembled WGS sequence"/>
</dbReference>
<keyword evidence="1" id="KW-0472">Membrane</keyword>
<dbReference type="RefSeq" id="WP_213409327.1">
    <property type="nucleotide sequence ID" value="NZ_CP074441.1"/>
</dbReference>
<comment type="caution">
    <text evidence="2">The sequence shown here is derived from an EMBL/GenBank/DDBJ whole genome shotgun (WGS) entry which is preliminary data.</text>
</comment>
<proteinExistence type="predicted"/>
<gene>
    <name evidence="2" type="ORF">OIT44_01330</name>
</gene>
<feature type="transmembrane region" description="Helical" evidence="1">
    <location>
        <begin position="5"/>
        <end position="23"/>
    </location>
</feature>
<keyword evidence="1" id="KW-0812">Transmembrane</keyword>
<keyword evidence="1" id="KW-1133">Transmembrane helix</keyword>
<dbReference type="EMBL" id="JAOZFE010000001">
    <property type="protein sequence ID" value="MCW0952720.1"/>
    <property type="molecule type" value="Genomic_DNA"/>
</dbReference>
<name>A0ABT3E303_9LACO</name>
<evidence type="ECO:0000313" key="3">
    <source>
        <dbReference type="Proteomes" id="UP001526225"/>
    </source>
</evidence>
<protein>
    <submittedName>
        <fullName evidence="2">Uncharacterized protein</fullName>
    </submittedName>
</protein>
<evidence type="ECO:0000313" key="2">
    <source>
        <dbReference type="EMBL" id="MCW0952720.1"/>
    </source>
</evidence>
<sequence>MIKLVYFLSSMLTVFILVSVALFGNQHGWPPVMFMSMMFITVVGMTVLMTLTTIILQRRKKECDDYDVEN</sequence>